<keyword evidence="1" id="KW-0175">Coiled coil</keyword>
<evidence type="ECO:0000256" key="1">
    <source>
        <dbReference type="SAM" id="Coils"/>
    </source>
</evidence>
<dbReference type="GeneID" id="85444655"/>
<feature type="region of interest" description="Disordered" evidence="2">
    <location>
        <begin position="123"/>
        <end position="176"/>
    </location>
</feature>
<dbReference type="Proteomes" id="UP001230504">
    <property type="component" value="Unassembled WGS sequence"/>
</dbReference>
<dbReference type="EMBL" id="JAHLJV010000127">
    <property type="protein sequence ID" value="KAK1569650.1"/>
    <property type="molecule type" value="Genomic_DNA"/>
</dbReference>
<feature type="compositionally biased region" description="Low complexity" evidence="2">
    <location>
        <begin position="132"/>
        <end position="148"/>
    </location>
</feature>
<name>A0AAD8PLK1_9PEZI</name>
<organism evidence="3 4">
    <name type="scientific">Colletotrichum navitas</name>
    <dbReference type="NCBI Taxonomy" id="681940"/>
    <lineage>
        <taxon>Eukaryota</taxon>
        <taxon>Fungi</taxon>
        <taxon>Dikarya</taxon>
        <taxon>Ascomycota</taxon>
        <taxon>Pezizomycotina</taxon>
        <taxon>Sordariomycetes</taxon>
        <taxon>Hypocreomycetidae</taxon>
        <taxon>Glomerellales</taxon>
        <taxon>Glomerellaceae</taxon>
        <taxon>Colletotrichum</taxon>
        <taxon>Colletotrichum graminicola species complex</taxon>
    </lineage>
</organism>
<comment type="caution">
    <text evidence="3">The sequence shown here is derived from an EMBL/GenBank/DDBJ whole genome shotgun (WGS) entry which is preliminary data.</text>
</comment>
<keyword evidence="4" id="KW-1185">Reference proteome</keyword>
<reference evidence="3" key="1">
    <citation type="submission" date="2021-06" db="EMBL/GenBank/DDBJ databases">
        <title>Comparative genomics, transcriptomics and evolutionary studies reveal genomic signatures of adaptation to plant cell wall in hemibiotrophic fungi.</title>
        <authorList>
            <consortium name="DOE Joint Genome Institute"/>
            <person name="Baroncelli R."/>
            <person name="Diaz J.F."/>
            <person name="Benocci T."/>
            <person name="Peng M."/>
            <person name="Battaglia E."/>
            <person name="Haridas S."/>
            <person name="Andreopoulos W."/>
            <person name="Labutti K."/>
            <person name="Pangilinan J."/>
            <person name="Floch G.L."/>
            <person name="Makela M.R."/>
            <person name="Henrissat B."/>
            <person name="Grigoriev I.V."/>
            <person name="Crouch J.A."/>
            <person name="De Vries R.P."/>
            <person name="Sukno S.A."/>
            <person name="Thon M.R."/>
        </authorList>
    </citation>
    <scope>NUCLEOTIDE SEQUENCE</scope>
    <source>
        <strain evidence="3">CBS 125086</strain>
    </source>
</reference>
<gene>
    <name evidence="3" type="ORF">LY79DRAFT_584600</name>
</gene>
<sequence>MSTAFRRDEFTNDDDFFIHINEHRLQDTLDANDRNDFIQWLAAYTADEASVSSFAEGQSTQHASVSGSDGFSDMSHMISFPTNFRLLPRPLVTKKFSQHRPQYEDWMRRTQDALDHDMATRSRNAPTSFQMPGAYMASAPASPSSHVPQPAPQTPRSPASRPQGSHHRSPHTYPQGLLPSAIHRRELQTSIDEDAARLQDLNRQYKAAASKAMDLHGEMRHVSIRLKTRLLQLTLSEGSTDDRPNMIPEEEEDEGGKETGGAQDREQNQEQERFPGAGYNSVARSAREHSLDAEGADRLFVQLSAYTFKTARSGEQYVCQSLPQLRLYQTTSNNLQIFRSASPCLNCAFTKPLQTTYKSSGLPVLASTAPLPNHFKQPTNLQVCQSLPQLRLYQTTLNNLQIFRSASPCLNCAFTKPPQTPRSTGPP</sequence>
<feature type="region of interest" description="Disordered" evidence="2">
    <location>
        <begin position="235"/>
        <end position="277"/>
    </location>
</feature>
<protein>
    <submittedName>
        <fullName evidence="3">Uncharacterized protein</fullName>
    </submittedName>
</protein>
<evidence type="ECO:0000313" key="4">
    <source>
        <dbReference type="Proteomes" id="UP001230504"/>
    </source>
</evidence>
<evidence type="ECO:0000313" key="3">
    <source>
        <dbReference type="EMBL" id="KAK1569650.1"/>
    </source>
</evidence>
<proteinExistence type="predicted"/>
<feature type="compositionally biased region" description="Basic and acidic residues" evidence="2">
    <location>
        <begin position="263"/>
        <end position="273"/>
    </location>
</feature>
<evidence type="ECO:0000256" key="2">
    <source>
        <dbReference type="SAM" id="MobiDB-lite"/>
    </source>
</evidence>
<accession>A0AAD8PLK1</accession>
<dbReference type="AlphaFoldDB" id="A0AAD8PLK1"/>
<dbReference type="RefSeq" id="XP_060407865.1">
    <property type="nucleotide sequence ID" value="XM_060560415.1"/>
</dbReference>
<feature type="coiled-coil region" evidence="1">
    <location>
        <begin position="184"/>
        <end position="218"/>
    </location>
</feature>